<dbReference type="SUPFAM" id="SSF54980">
    <property type="entry name" value="EF-G C-terminal domain-like"/>
    <property type="match status" value="1"/>
</dbReference>
<evidence type="ECO:0000313" key="4">
    <source>
        <dbReference type="EMBL" id="SHM68728.1"/>
    </source>
</evidence>
<dbReference type="PANTHER" id="PTHR16301">
    <property type="entry name" value="IMPACT-RELATED"/>
    <property type="match status" value="1"/>
</dbReference>
<evidence type="ECO:0000256" key="1">
    <source>
        <dbReference type="ARBA" id="ARBA00007665"/>
    </source>
</evidence>
<protein>
    <submittedName>
        <fullName evidence="4">Uncharacterized protein, YigZ family</fullName>
    </submittedName>
</protein>
<dbReference type="Pfam" id="PF09186">
    <property type="entry name" value="DUF1949"/>
    <property type="match status" value="1"/>
</dbReference>
<dbReference type="EMBL" id="FRCP01000014">
    <property type="protein sequence ID" value="SHM68728.1"/>
    <property type="molecule type" value="Genomic_DNA"/>
</dbReference>
<evidence type="ECO:0000259" key="3">
    <source>
        <dbReference type="Pfam" id="PF09186"/>
    </source>
</evidence>
<dbReference type="InterPro" id="IPR036956">
    <property type="entry name" value="Impact_N_sf"/>
</dbReference>
<dbReference type="InterPro" id="IPR001498">
    <property type="entry name" value="Impact_N"/>
</dbReference>
<evidence type="ECO:0000259" key="2">
    <source>
        <dbReference type="Pfam" id="PF01205"/>
    </source>
</evidence>
<dbReference type="InterPro" id="IPR015796">
    <property type="entry name" value="Impact_YigZ-like"/>
</dbReference>
<dbReference type="InterPro" id="IPR035647">
    <property type="entry name" value="EFG_III/V"/>
</dbReference>
<dbReference type="OrthoDB" id="9813771at2"/>
<dbReference type="PANTHER" id="PTHR16301:SF20">
    <property type="entry name" value="IMPACT FAMILY MEMBER YIGZ"/>
    <property type="match status" value="1"/>
</dbReference>
<sequence>MIESYKAVYAAGQEEIVEKKSRFIASVQPIESEEEAISYIEQLRKNYWDATHNCYAYVVGKRNEVQRCSDDGEPSGTAGKPMLDVLLGQGIHNVVVVVTRYFGGTLLGTGGLVRAYTNATIEGLKQSVIVEKKAGKKVRIVTDYNGVGKLQYITCQMQITVLNTIYTDIVTIELLVTFDQLHLLQQEVIEATSGKCKLEEYGSTYFAQVKDEIIVFDDELVES</sequence>
<dbReference type="InterPro" id="IPR023582">
    <property type="entry name" value="Impact"/>
</dbReference>
<proteinExistence type="inferred from homology"/>
<name>A0A1M7KTD4_9FIRM</name>
<dbReference type="InterPro" id="IPR015269">
    <property type="entry name" value="UPF0029_Impact_C"/>
</dbReference>
<dbReference type="GO" id="GO:0006446">
    <property type="term" value="P:regulation of translational initiation"/>
    <property type="evidence" value="ECO:0007669"/>
    <property type="project" value="TreeGrafter"/>
</dbReference>
<dbReference type="Proteomes" id="UP000184038">
    <property type="component" value="Unassembled WGS sequence"/>
</dbReference>
<dbReference type="Gene3D" id="3.30.230.30">
    <property type="entry name" value="Impact, N-terminal domain"/>
    <property type="match status" value="1"/>
</dbReference>
<evidence type="ECO:0000313" key="5">
    <source>
        <dbReference type="Proteomes" id="UP000184038"/>
    </source>
</evidence>
<dbReference type="SUPFAM" id="SSF54211">
    <property type="entry name" value="Ribosomal protein S5 domain 2-like"/>
    <property type="match status" value="1"/>
</dbReference>
<dbReference type="NCBIfam" id="TIGR00257">
    <property type="entry name" value="IMPACT_YIGZ"/>
    <property type="match status" value="1"/>
</dbReference>
<reference evidence="4 5" key="1">
    <citation type="submission" date="2016-11" db="EMBL/GenBank/DDBJ databases">
        <authorList>
            <person name="Jaros S."/>
            <person name="Januszkiewicz K."/>
            <person name="Wedrychowicz H."/>
        </authorList>
    </citation>
    <scope>NUCLEOTIDE SEQUENCE [LARGE SCALE GENOMIC DNA]</scope>
    <source>
        <strain evidence="4 5">DSM 15930</strain>
    </source>
</reference>
<dbReference type="InterPro" id="IPR020568">
    <property type="entry name" value="Ribosomal_Su5_D2-typ_SF"/>
</dbReference>
<dbReference type="Pfam" id="PF01205">
    <property type="entry name" value="Impact_N"/>
    <property type="match status" value="1"/>
</dbReference>
<dbReference type="Gene3D" id="3.30.70.240">
    <property type="match status" value="1"/>
</dbReference>
<keyword evidence="5" id="KW-1185">Reference proteome</keyword>
<dbReference type="InterPro" id="IPR020569">
    <property type="entry name" value="UPF0029_Impact_CS"/>
</dbReference>
<feature type="domain" description="UPF0029" evidence="3">
    <location>
        <begin position="142"/>
        <end position="195"/>
    </location>
</feature>
<comment type="similarity">
    <text evidence="1">Belongs to the IMPACT family.</text>
</comment>
<accession>A0A1M7KTD4</accession>
<feature type="domain" description="Impact N-terminal" evidence="2">
    <location>
        <begin position="19"/>
        <end position="122"/>
    </location>
</feature>
<dbReference type="STRING" id="1120996.SAMN02746066_02946"/>
<gene>
    <name evidence="4" type="ORF">SAMN02746066_02946</name>
</gene>
<dbReference type="PROSITE" id="PS00910">
    <property type="entry name" value="UPF0029"/>
    <property type="match status" value="1"/>
</dbReference>
<dbReference type="RefSeq" id="WP_073289015.1">
    <property type="nucleotide sequence ID" value="NZ_FRCP01000014.1"/>
</dbReference>
<dbReference type="GO" id="GO:0005737">
    <property type="term" value="C:cytoplasm"/>
    <property type="evidence" value="ECO:0007669"/>
    <property type="project" value="TreeGrafter"/>
</dbReference>
<organism evidence="4 5">
    <name type="scientific">Anaerosporobacter mobilis DSM 15930</name>
    <dbReference type="NCBI Taxonomy" id="1120996"/>
    <lineage>
        <taxon>Bacteria</taxon>
        <taxon>Bacillati</taxon>
        <taxon>Bacillota</taxon>
        <taxon>Clostridia</taxon>
        <taxon>Lachnospirales</taxon>
        <taxon>Lachnospiraceae</taxon>
        <taxon>Anaerosporobacter</taxon>
    </lineage>
</organism>
<dbReference type="AlphaFoldDB" id="A0A1M7KTD4"/>